<evidence type="ECO:0000313" key="1">
    <source>
        <dbReference type="EMBL" id="SEE84878.1"/>
    </source>
</evidence>
<dbReference type="Pfam" id="PF13376">
    <property type="entry name" value="OmdA"/>
    <property type="match status" value="1"/>
</dbReference>
<dbReference type="RefSeq" id="WP_069111932.1">
    <property type="nucleotide sequence ID" value="NZ_FNUC01000003.1"/>
</dbReference>
<accession>A0A1H5M908</accession>
<keyword evidence="2" id="KW-1185">Reference proteome</keyword>
<gene>
    <name evidence="1" type="ORF">SAMN04488561_2966</name>
</gene>
<dbReference type="AlphaFoldDB" id="A0A1H5M908"/>
<organism evidence="1 2">
    <name type="scientific">Jiangella alba</name>
    <dbReference type="NCBI Taxonomy" id="561176"/>
    <lineage>
        <taxon>Bacteria</taxon>
        <taxon>Bacillati</taxon>
        <taxon>Actinomycetota</taxon>
        <taxon>Actinomycetes</taxon>
        <taxon>Jiangellales</taxon>
        <taxon>Jiangellaceae</taxon>
        <taxon>Jiangella</taxon>
    </lineage>
</organism>
<dbReference type="Proteomes" id="UP000181980">
    <property type="component" value="Unassembled WGS sequence"/>
</dbReference>
<evidence type="ECO:0000313" key="2">
    <source>
        <dbReference type="Proteomes" id="UP000181980"/>
    </source>
</evidence>
<reference evidence="2" key="1">
    <citation type="submission" date="2016-10" db="EMBL/GenBank/DDBJ databases">
        <authorList>
            <person name="Varghese N."/>
            <person name="Submissions S."/>
        </authorList>
    </citation>
    <scope>NUCLEOTIDE SEQUENCE [LARGE SCALE GENOMIC DNA]</scope>
    <source>
        <strain evidence="2">DSM 45237</strain>
    </source>
</reference>
<protein>
    <submittedName>
        <fullName evidence="1">Uncharacterized conserved protein YdeI, YjbR/CyaY-like superfamily, DUF1801 family</fullName>
    </submittedName>
</protein>
<dbReference type="OrthoDB" id="9796999at2"/>
<sequence>MSDALTFVDAAGWDAWLAAHHDSSDGVVLRIARKSAPGLTIRAALEVALCHGWIDSVRRRGDDQYFLQRYSPRRKGSPWSAVNVALVEELTAAGRMRPGGLAEVEAAKADGRWAAAYASQATATVPDDLAAALAADPAKAAAFDALTKSGRYAILLALMKTRTPQARAKALDKALAGLR</sequence>
<dbReference type="STRING" id="561176.SAMN04488561_2966"/>
<dbReference type="EMBL" id="FNUC01000003">
    <property type="protein sequence ID" value="SEE84878.1"/>
    <property type="molecule type" value="Genomic_DNA"/>
</dbReference>
<name>A0A1H5M908_9ACTN</name>
<proteinExistence type="predicted"/>